<dbReference type="Pfam" id="PF21882">
    <property type="entry name" value="Gp53-like_C"/>
    <property type="match status" value="1"/>
</dbReference>
<dbReference type="EMBL" id="CP060035">
    <property type="protein sequence ID" value="QOT73300.1"/>
    <property type="molecule type" value="Genomic_DNA"/>
</dbReference>
<sequence>MASIFDWSPTAGSNTTVDGININTGMPVQNTDNALRSILAIIRQSFSSTLQNFLAGTAALPVSSGGTGSTTAADARTALGLGSAATESTVPVAKGGTGATTADGALDGIGAVGITALSLANPGYIRFNLPGTTNVFQVAWGTFTATSGASTSVNYAAAFPNASFAVCNGVGEFSSTAQDNYPTVSSTSASGFSAYNASETCTAYYIAVGY</sequence>
<dbReference type="Proteomes" id="UP000593663">
    <property type="component" value="Chromosome 1"/>
</dbReference>
<evidence type="ECO:0000259" key="1">
    <source>
        <dbReference type="Pfam" id="PF21882"/>
    </source>
</evidence>
<dbReference type="RefSeq" id="WP_025550433.1">
    <property type="nucleotide sequence ID" value="NZ_BATN01000083.1"/>
</dbReference>
<proteinExistence type="predicted"/>
<dbReference type="KEGG" id="sbar:H5V43_01755"/>
<evidence type="ECO:0000313" key="3">
    <source>
        <dbReference type="Proteomes" id="UP000593663"/>
    </source>
</evidence>
<protein>
    <recommendedName>
        <fullName evidence="1">Putative tail fiber protein gp53-like C-terminal domain-containing protein</fullName>
    </recommendedName>
</protein>
<organism evidence="2 3">
    <name type="scientific">Sphingobium fuliginis (strain ATCC 27551)</name>
    <dbReference type="NCBI Taxonomy" id="336203"/>
    <lineage>
        <taxon>Bacteria</taxon>
        <taxon>Pseudomonadati</taxon>
        <taxon>Pseudomonadota</taxon>
        <taxon>Alphaproteobacteria</taxon>
        <taxon>Sphingomonadales</taxon>
        <taxon>Sphingomonadaceae</taxon>
        <taxon>Sphingobium</taxon>
    </lineage>
</organism>
<dbReference type="Gene3D" id="2.60.40.3940">
    <property type="match status" value="1"/>
</dbReference>
<feature type="domain" description="Putative tail fiber protein gp53-like C-terminal" evidence="1">
    <location>
        <begin position="140"/>
        <end position="210"/>
    </location>
</feature>
<name>A0A7M2GKQ9_SPHSA</name>
<dbReference type="AlphaFoldDB" id="A0A7M2GKQ9"/>
<evidence type="ECO:0000313" key="2">
    <source>
        <dbReference type="EMBL" id="QOT73300.1"/>
    </source>
</evidence>
<dbReference type="InterPro" id="IPR054075">
    <property type="entry name" value="Gp53-like_C"/>
</dbReference>
<reference evidence="3" key="1">
    <citation type="submission" date="2020-08" db="EMBL/GenBank/DDBJ databases">
        <title>Complete genome sequence of Sphingobium barthaii strain KK22, a high-molecular-weight polycyclic aromatic hydrocarbon-degrading soil bacterium.</title>
        <authorList>
            <person name="Mori J.F."/>
            <person name="Kanaly R.A."/>
        </authorList>
    </citation>
    <scope>NUCLEOTIDE SEQUENCE [LARGE SCALE GENOMIC DNA]</scope>
    <source>
        <strain evidence="3">KK22</strain>
    </source>
</reference>
<gene>
    <name evidence="2" type="ORF">H5V43_01755</name>
</gene>
<accession>A0A7M2GKQ9</accession>